<evidence type="ECO:0000256" key="11">
    <source>
        <dbReference type="ARBA" id="ARBA00023049"/>
    </source>
</evidence>
<dbReference type="Pfam" id="PF01433">
    <property type="entry name" value="Peptidase_M1"/>
    <property type="match status" value="1"/>
</dbReference>
<reference evidence="18 19" key="1">
    <citation type="journal article" date="2009" name="Infect. Immun.">
        <title>Comparative genomics reveal extensive transposon-mediated genomic plasticity and diversity among potential effector proteins within the genus Coxiella.</title>
        <authorList>
            <person name="Beare P.A."/>
            <person name="Unsworth N."/>
            <person name="Andoh M."/>
            <person name="Voth D.E."/>
            <person name="Omsland A."/>
            <person name="Gilk S.D."/>
            <person name="Williams K.P."/>
            <person name="Sobral B.W."/>
            <person name="Kupko J.J.III."/>
            <person name="Porcella S.F."/>
            <person name="Samuel J.E."/>
            <person name="Heinzen R.A."/>
        </authorList>
    </citation>
    <scope>NUCLEOTIDE SEQUENCE [LARGE SCALE GENOMIC DNA]</scope>
    <source>
        <strain evidence="18 19">Dugway 5J108-111</strain>
    </source>
</reference>
<dbReference type="Gene3D" id="1.25.50.10">
    <property type="entry name" value="Peptidase M1, alanyl aminopeptidase, C-terminal domain"/>
    <property type="match status" value="1"/>
</dbReference>
<evidence type="ECO:0000259" key="14">
    <source>
        <dbReference type="Pfam" id="PF01433"/>
    </source>
</evidence>
<evidence type="ECO:0000256" key="1">
    <source>
        <dbReference type="ARBA" id="ARBA00000098"/>
    </source>
</evidence>
<evidence type="ECO:0000256" key="13">
    <source>
        <dbReference type="NCBIfam" id="TIGR02414"/>
    </source>
</evidence>
<keyword evidence="8" id="KW-0479">Metal-binding</keyword>
<keyword evidence="9 18" id="KW-0378">Hydrolase</keyword>
<comment type="catalytic activity">
    <reaction evidence="1">
        <text>Release of an N-terminal amino acid, Xaa-|-Yaa- from a peptide, amide or arylamide. Xaa is preferably Ala, but may be most amino acids including Pro (slow action). When a terminal hydrophobic residue is followed by a prolyl residue, the two may be released as an intact Xaa-Pro dipeptide.</text>
        <dbReference type="EC" id="3.4.11.2"/>
    </reaction>
</comment>
<dbReference type="FunFam" id="2.60.40.1730:FF:000005">
    <property type="entry name" value="Aminopeptidase N"/>
    <property type="match status" value="1"/>
</dbReference>
<keyword evidence="6 18" id="KW-0031">Aminopeptidase</keyword>
<dbReference type="FunFam" id="2.60.40.1840:FF:000001">
    <property type="entry name" value="Aminopeptidase N"/>
    <property type="match status" value="1"/>
</dbReference>
<dbReference type="EC" id="3.4.11.2" evidence="4 13"/>
<feature type="domain" description="Peptidase M1 alanyl aminopeptidase Ig-like fold" evidence="15">
    <location>
        <begin position="472"/>
        <end position="576"/>
    </location>
</feature>
<dbReference type="InterPro" id="IPR012779">
    <property type="entry name" value="Peptidase_M1_pepN"/>
</dbReference>
<comment type="similarity">
    <text evidence="3">Belongs to the peptidase M1 family.</text>
</comment>
<dbReference type="InterPro" id="IPR014782">
    <property type="entry name" value="Peptidase_M1_dom"/>
</dbReference>
<dbReference type="InterPro" id="IPR027268">
    <property type="entry name" value="Peptidase_M4/M1_CTD_sf"/>
</dbReference>
<protein>
    <recommendedName>
        <fullName evidence="5 13">Aminopeptidase N</fullName>
        <ecNumber evidence="4 13">3.4.11.2</ecNumber>
    </recommendedName>
</protein>
<evidence type="ECO:0000313" key="19">
    <source>
        <dbReference type="Proteomes" id="UP000008555"/>
    </source>
</evidence>
<evidence type="ECO:0000256" key="8">
    <source>
        <dbReference type="ARBA" id="ARBA00022723"/>
    </source>
</evidence>
<dbReference type="GO" id="GO:0008237">
    <property type="term" value="F:metallopeptidase activity"/>
    <property type="evidence" value="ECO:0007669"/>
    <property type="project" value="UniProtKB-UniRule"/>
</dbReference>
<dbReference type="InterPro" id="IPR035414">
    <property type="entry name" value="Peptidase_M1_pepN_Ig-like"/>
</dbReference>
<evidence type="ECO:0000313" key="18">
    <source>
        <dbReference type="EMBL" id="ABS77764.2"/>
    </source>
</evidence>
<dbReference type="Pfam" id="PF17432">
    <property type="entry name" value="DUF3458_C"/>
    <property type="match status" value="1"/>
</dbReference>
<dbReference type="Pfam" id="PF11940">
    <property type="entry name" value="DUF3458"/>
    <property type="match status" value="1"/>
</dbReference>
<keyword evidence="7" id="KW-0645">Protease</keyword>
<feature type="domain" description="Peptidase M1 membrane alanine aminopeptidase" evidence="14">
    <location>
        <begin position="253"/>
        <end position="467"/>
    </location>
</feature>
<evidence type="ECO:0000256" key="12">
    <source>
        <dbReference type="ARBA" id="ARBA00059739"/>
    </source>
</evidence>
<evidence type="ECO:0000256" key="9">
    <source>
        <dbReference type="ARBA" id="ARBA00022801"/>
    </source>
</evidence>
<dbReference type="PANTHER" id="PTHR46322:SF1">
    <property type="entry name" value="PUROMYCIN-SENSITIVE AMINOPEPTIDASE"/>
    <property type="match status" value="1"/>
</dbReference>
<dbReference type="SUPFAM" id="SSF63737">
    <property type="entry name" value="Leukotriene A4 hydrolase N-terminal domain"/>
    <property type="match status" value="1"/>
</dbReference>
<dbReference type="Pfam" id="PF17900">
    <property type="entry name" value="Peptidase_M1_N"/>
    <property type="match status" value="1"/>
</dbReference>
<sequence>MGLEAFCLSSLQCQISFETAEPKMSNQKPRTVYLKDYRPSDFLIDTVHLYFDLHEEETHVKTILNLQRNPEGNATAPLALTGEAMTLKKVALDGQTLASSDYTLDASSLTIANVPNEFTLETEVVIKPQENTQLMGLYKSRGNFCTQCESHGFRRITYFLDRPDVMARYTTTITADKNKYPFLLSNGNLIETKILSDNRHWAHWEDPSKKPCYLFALVAGDFDLLEDTFVTQSGREIALRLYLEKGFKDQGPFSLAALKKAMRWDEKRFGREYDLDIYMIVAVSDFNMGAMENKGLNIFNTKYILANPQSATDDNYVAIESVIGHEYFHNWSGNRVTCRDWFQITLKEGLTVFREQLFTEDTTSKGVARIGTVNILRNSQFPEDAGPMAHPIRPRSYIEVNNFYTTTVYNKGSEVIRMVQTLLGEALFRKAMDLYFSRYDGQAVTTEDFIQAMEDASGKNLEQFKRWYDQAGTPVLDVNSEYNANDKTLTLTVKQSCPPTPGQSEKLPFHLPLTLGFVGPECQDMPTQLAGEKKAIPGTRVLEIKDAETEFKFVNVNHKPTLSLLRGFSAPVRLNYPYSDEELVWLFQCDSDPFARYEAGQIFAQRLIFKLIDDSYQGKPLKIDERFIDAHRKIIVGPHRDHWYEAALLQLPSINYLIQLMKKMDVEALHTIRQFVKKALSNALVDDLKIQYEHHQLPLYEYTPADIGKRKLKNICLAYLTESDDTQFRQVAYQQFKKSDNMTDTVGALSALLNHDCKERHQALDEFYQQWKDQPLVVNKWLMLHASSTLPSTLEAVRKLTKHPAFDVKNPNNVYSLLGTFGANAVCFHEGSGEGYRLIADYVLAIDPANPQVAARVLQPLTRWQMMDKKRQELMKAELNRIAKAERLSSDVYEIVTKSLL</sequence>
<dbReference type="HOGENOM" id="CLU_007993_2_0_6"/>
<comment type="function">
    <text evidence="12">Aminopeptidase N is involved in the degradation of intracellular peptides generated by protein breakdown during normal growth as well as in response to nutrient starvation.</text>
</comment>
<dbReference type="InterPro" id="IPR024601">
    <property type="entry name" value="Peptidase_M1_pepN_C"/>
</dbReference>
<proteinExistence type="inferred from homology"/>
<dbReference type="AlphaFoldDB" id="A9KGM9"/>
<dbReference type="Gene3D" id="3.30.2010.30">
    <property type="match status" value="1"/>
</dbReference>
<comment type="cofactor">
    <cofactor evidence="2">
        <name>Zn(2+)</name>
        <dbReference type="ChEBI" id="CHEBI:29105"/>
    </cofactor>
</comment>
<dbReference type="FunFam" id="3.30.2010.30:FF:000002">
    <property type="entry name" value="Putative aminopeptidase N"/>
    <property type="match status" value="1"/>
</dbReference>
<evidence type="ECO:0000256" key="6">
    <source>
        <dbReference type="ARBA" id="ARBA00022438"/>
    </source>
</evidence>
<dbReference type="InterPro" id="IPR037144">
    <property type="entry name" value="Peptidase_M1_pepN_C_sf"/>
</dbReference>
<keyword evidence="11" id="KW-0482">Metalloprotease</keyword>
<evidence type="ECO:0000256" key="5">
    <source>
        <dbReference type="ARBA" id="ARBA00015611"/>
    </source>
</evidence>
<dbReference type="Gene3D" id="2.60.40.1730">
    <property type="entry name" value="tricorn interacting facor f3 domain"/>
    <property type="match status" value="1"/>
</dbReference>
<dbReference type="EMBL" id="CP000733">
    <property type="protein sequence ID" value="ABS77764.2"/>
    <property type="molecule type" value="Genomic_DNA"/>
</dbReference>
<dbReference type="GO" id="GO:0016285">
    <property type="term" value="F:alanyl aminopeptidase activity"/>
    <property type="evidence" value="ECO:0007669"/>
    <property type="project" value="UniProtKB-EC"/>
</dbReference>
<dbReference type="GO" id="GO:0006508">
    <property type="term" value="P:proteolysis"/>
    <property type="evidence" value="ECO:0007669"/>
    <property type="project" value="UniProtKB-UniRule"/>
</dbReference>
<accession>A9KGM9</accession>
<evidence type="ECO:0000256" key="7">
    <source>
        <dbReference type="ARBA" id="ARBA00022670"/>
    </source>
</evidence>
<feature type="domain" description="Aminopeptidase N-like N-terminal" evidence="17">
    <location>
        <begin position="59"/>
        <end position="214"/>
    </location>
</feature>
<dbReference type="InterPro" id="IPR042097">
    <property type="entry name" value="Aminopeptidase_N-like_N_sf"/>
</dbReference>
<name>A9KGM9_COXBN</name>
<dbReference type="KEGG" id="cbd:CBUD_1741"/>
<dbReference type="MEROPS" id="M01.005"/>
<dbReference type="InterPro" id="IPR045357">
    <property type="entry name" value="Aminopeptidase_N-like_N"/>
</dbReference>
<dbReference type="Gene3D" id="1.10.390.10">
    <property type="entry name" value="Neutral Protease Domain 2"/>
    <property type="match status" value="1"/>
</dbReference>
<keyword evidence="10" id="KW-0862">Zinc</keyword>
<dbReference type="CDD" id="cd09600">
    <property type="entry name" value="M1_APN"/>
    <property type="match status" value="1"/>
</dbReference>
<dbReference type="InterPro" id="IPR001930">
    <property type="entry name" value="Peptidase_M1"/>
</dbReference>
<evidence type="ECO:0000259" key="15">
    <source>
        <dbReference type="Pfam" id="PF11940"/>
    </source>
</evidence>
<feature type="domain" description="Peptidase M1 alanyl aminopeptidase C-terminal" evidence="16">
    <location>
        <begin position="580"/>
        <end position="900"/>
    </location>
</feature>
<evidence type="ECO:0000256" key="2">
    <source>
        <dbReference type="ARBA" id="ARBA00001947"/>
    </source>
</evidence>
<evidence type="ECO:0000256" key="4">
    <source>
        <dbReference type="ARBA" id="ARBA00012564"/>
    </source>
</evidence>
<evidence type="ECO:0000259" key="17">
    <source>
        <dbReference type="Pfam" id="PF17900"/>
    </source>
</evidence>
<dbReference type="PANTHER" id="PTHR46322">
    <property type="entry name" value="PUROMYCIN-SENSITIVE AMINOPEPTIDASE"/>
    <property type="match status" value="1"/>
</dbReference>
<evidence type="ECO:0000259" key="16">
    <source>
        <dbReference type="Pfam" id="PF17432"/>
    </source>
</evidence>
<organism evidence="18 19">
    <name type="scientific">Coxiella burnetii (strain Dugway 5J108-111)</name>
    <dbReference type="NCBI Taxonomy" id="434922"/>
    <lineage>
        <taxon>Bacteria</taxon>
        <taxon>Pseudomonadati</taxon>
        <taxon>Pseudomonadota</taxon>
        <taxon>Gammaproteobacteria</taxon>
        <taxon>Legionellales</taxon>
        <taxon>Coxiellaceae</taxon>
        <taxon>Coxiella</taxon>
    </lineage>
</organism>
<evidence type="ECO:0000256" key="3">
    <source>
        <dbReference type="ARBA" id="ARBA00010136"/>
    </source>
</evidence>
<dbReference type="PRINTS" id="PR00756">
    <property type="entry name" value="ALADIPTASE"/>
</dbReference>
<dbReference type="Proteomes" id="UP000008555">
    <property type="component" value="Chromosome"/>
</dbReference>
<gene>
    <name evidence="18" type="primary">pepN</name>
    <name evidence="18" type="ordered locus">CBUD_1741</name>
</gene>
<dbReference type="SUPFAM" id="SSF55486">
    <property type="entry name" value="Metalloproteases ('zincins'), catalytic domain"/>
    <property type="match status" value="1"/>
</dbReference>
<dbReference type="GO" id="GO:0008270">
    <property type="term" value="F:zinc ion binding"/>
    <property type="evidence" value="ECO:0007669"/>
    <property type="project" value="InterPro"/>
</dbReference>
<dbReference type="NCBIfam" id="TIGR02414">
    <property type="entry name" value="pepN_proteo"/>
    <property type="match status" value="1"/>
</dbReference>
<dbReference type="InterPro" id="IPR038438">
    <property type="entry name" value="PepN_Ig-like_sf"/>
</dbReference>
<evidence type="ECO:0000256" key="10">
    <source>
        <dbReference type="ARBA" id="ARBA00022833"/>
    </source>
</evidence>
<dbReference type="Gene3D" id="2.60.40.1840">
    <property type="match status" value="1"/>
</dbReference>